<feature type="region of interest" description="Disordered" evidence="1">
    <location>
        <begin position="206"/>
        <end position="225"/>
    </location>
</feature>
<evidence type="ECO:0000313" key="2">
    <source>
        <dbReference type="EMBL" id="EFJ15085.1"/>
    </source>
</evidence>
<keyword evidence="3" id="KW-1185">Reference proteome</keyword>
<dbReference type="KEGG" id="smo:SELMODRAFT_423262"/>
<evidence type="ECO:0000313" key="3">
    <source>
        <dbReference type="Proteomes" id="UP000001514"/>
    </source>
</evidence>
<dbReference type="AlphaFoldDB" id="D8SL37"/>
<sequence length="267" mass="29711">MVPEWLETFLQRDFFSKCLKHCHGQSITDRRSAFCIGCCAVLCESEVFNHNCDNGRILLLRWHYKEARVVREHIAQFYNVDHVDGSKKKGEDLIRLKSCPSPRGIKGCYCGLNFDDEPLVRVTTYCSIDCQLQHDRALAVKPIKLFGNTVLPNIPAPPKTAQLARNASKALGKAAAKPVKPVLEGGSEREEVSGMELWRSIVGSRRGVPQALPGDDQQGNPSAEALGLTNEGKLREACSCMPVPPAKIMKLDEEREIVQTEQDDCVH</sequence>
<dbReference type="Gramene" id="EFJ15085">
    <property type="protein sequence ID" value="EFJ15085"/>
    <property type="gene ID" value="SELMODRAFT_423262"/>
</dbReference>
<gene>
    <name evidence="2" type="ORF">SELMODRAFT_423262</name>
</gene>
<name>D8SL37_SELML</name>
<reference evidence="2 3" key="1">
    <citation type="journal article" date="2011" name="Science">
        <title>The Selaginella genome identifies genetic changes associated with the evolution of vascular plants.</title>
        <authorList>
            <person name="Banks J.A."/>
            <person name="Nishiyama T."/>
            <person name="Hasebe M."/>
            <person name="Bowman J.L."/>
            <person name="Gribskov M."/>
            <person name="dePamphilis C."/>
            <person name="Albert V.A."/>
            <person name="Aono N."/>
            <person name="Aoyama T."/>
            <person name="Ambrose B.A."/>
            <person name="Ashton N.W."/>
            <person name="Axtell M.J."/>
            <person name="Barker E."/>
            <person name="Barker M.S."/>
            <person name="Bennetzen J.L."/>
            <person name="Bonawitz N.D."/>
            <person name="Chapple C."/>
            <person name="Cheng C."/>
            <person name="Correa L.G."/>
            <person name="Dacre M."/>
            <person name="DeBarry J."/>
            <person name="Dreyer I."/>
            <person name="Elias M."/>
            <person name="Engstrom E.M."/>
            <person name="Estelle M."/>
            <person name="Feng L."/>
            <person name="Finet C."/>
            <person name="Floyd S.K."/>
            <person name="Frommer W.B."/>
            <person name="Fujita T."/>
            <person name="Gramzow L."/>
            <person name="Gutensohn M."/>
            <person name="Harholt J."/>
            <person name="Hattori M."/>
            <person name="Heyl A."/>
            <person name="Hirai T."/>
            <person name="Hiwatashi Y."/>
            <person name="Ishikawa M."/>
            <person name="Iwata M."/>
            <person name="Karol K.G."/>
            <person name="Koehler B."/>
            <person name="Kolukisaoglu U."/>
            <person name="Kubo M."/>
            <person name="Kurata T."/>
            <person name="Lalonde S."/>
            <person name="Li K."/>
            <person name="Li Y."/>
            <person name="Litt A."/>
            <person name="Lyons E."/>
            <person name="Manning G."/>
            <person name="Maruyama T."/>
            <person name="Michael T.P."/>
            <person name="Mikami K."/>
            <person name="Miyazaki S."/>
            <person name="Morinaga S."/>
            <person name="Murata T."/>
            <person name="Mueller-Roeber B."/>
            <person name="Nelson D.R."/>
            <person name="Obara M."/>
            <person name="Oguri Y."/>
            <person name="Olmstead R.G."/>
            <person name="Onodera N."/>
            <person name="Petersen B.L."/>
            <person name="Pils B."/>
            <person name="Prigge M."/>
            <person name="Rensing S.A."/>
            <person name="Riano-Pachon D.M."/>
            <person name="Roberts A.W."/>
            <person name="Sato Y."/>
            <person name="Scheller H.V."/>
            <person name="Schulz B."/>
            <person name="Schulz C."/>
            <person name="Shakirov E.V."/>
            <person name="Shibagaki N."/>
            <person name="Shinohara N."/>
            <person name="Shippen D.E."/>
            <person name="Soerensen I."/>
            <person name="Sotooka R."/>
            <person name="Sugimoto N."/>
            <person name="Sugita M."/>
            <person name="Sumikawa N."/>
            <person name="Tanurdzic M."/>
            <person name="Theissen G."/>
            <person name="Ulvskov P."/>
            <person name="Wakazuki S."/>
            <person name="Weng J.K."/>
            <person name="Willats W.W."/>
            <person name="Wipf D."/>
            <person name="Wolf P.G."/>
            <person name="Yang L."/>
            <person name="Zimmer A.D."/>
            <person name="Zhu Q."/>
            <person name="Mitros T."/>
            <person name="Hellsten U."/>
            <person name="Loque D."/>
            <person name="Otillar R."/>
            <person name="Salamov A."/>
            <person name="Schmutz J."/>
            <person name="Shapiro H."/>
            <person name="Lindquist E."/>
            <person name="Lucas S."/>
            <person name="Rokhsar D."/>
            <person name="Grigoriev I.V."/>
        </authorList>
    </citation>
    <scope>NUCLEOTIDE SEQUENCE [LARGE SCALE GENOMIC DNA]</scope>
</reference>
<accession>D8SL37</accession>
<proteinExistence type="predicted"/>
<dbReference type="PANTHER" id="PTHR31065:SF46">
    <property type="entry name" value="PLATZ TRANSCRIPTION FACTOR FAMILY PROTEIN-RELATED"/>
    <property type="match status" value="1"/>
</dbReference>
<dbReference type="EMBL" id="GL377625">
    <property type="protein sequence ID" value="EFJ15085.1"/>
    <property type="molecule type" value="Genomic_DNA"/>
</dbReference>
<organism evidence="3">
    <name type="scientific">Selaginella moellendorffii</name>
    <name type="common">Spikemoss</name>
    <dbReference type="NCBI Taxonomy" id="88036"/>
    <lineage>
        <taxon>Eukaryota</taxon>
        <taxon>Viridiplantae</taxon>
        <taxon>Streptophyta</taxon>
        <taxon>Embryophyta</taxon>
        <taxon>Tracheophyta</taxon>
        <taxon>Lycopodiopsida</taxon>
        <taxon>Selaginellales</taxon>
        <taxon>Selaginellaceae</taxon>
        <taxon>Selaginella</taxon>
    </lineage>
</organism>
<evidence type="ECO:0000256" key="1">
    <source>
        <dbReference type="SAM" id="MobiDB-lite"/>
    </source>
</evidence>
<dbReference type="InParanoid" id="D8SL37"/>
<protein>
    <submittedName>
        <fullName evidence="2">Uncharacterized protein</fullName>
    </submittedName>
</protein>
<dbReference type="HOGENOM" id="CLU_1043526_0_0_1"/>
<dbReference type="Proteomes" id="UP000001514">
    <property type="component" value="Unassembled WGS sequence"/>
</dbReference>
<dbReference type="PANTHER" id="PTHR31065">
    <property type="entry name" value="PLATZ TRANSCRIPTION FACTOR FAMILY PROTEIN"/>
    <property type="match status" value="1"/>
</dbReference>